<feature type="transmembrane region" description="Helical" evidence="1">
    <location>
        <begin position="20"/>
        <end position="40"/>
    </location>
</feature>
<accession>A0A0F9PKY3</accession>
<dbReference type="EMBL" id="LAZR01002821">
    <property type="protein sequence ID" value="KKN25192.1"/>
    <property type="molecule type" value="Genomic_DNA"/>
</dbReference>
<keyword evidence="1" id="KW-0812">Transmembrane</keyword>
<gene>
    <name evidence="2" type="ORF">LCGC14_0887180</name>
</gene>
<evidence type="ECO:0000256" key="1">
    <source>
        <dbReference type="SAM" id="Phobius"/>
    </source>
</evidence>
<protein>
    <submittedName>
        <fullName evidence="2">Uncharacterized protein</fullName>
    </submittedName>
</protein>
<dbReference type="AlphaFoldDB" id="A0A0F9PKY3"/>
<reference evidence="2" key="1">
    <citation type="journal article" date="2015" name="Nature">
        <title>Complex archaea that bridge the gap between prokaryotes and eukaryotes.</title>
        <authorList>
            <person name="Spang A."/>
            <person name="Saw J.H."/>
            <person name="Jorgensen S.L."/>
            <person name="Zaremba-Niedzwiedzka K."/>
            <person name="Martijn J."/>
            <person name="Lind A.E."/>
            <person name="van Eijk R."/>
            <person name="Schleper C."/>
            <person name="Guy L."/>
            <person name="Ettema T.J."/>
        </authorList>
    </citation>
    <scope>NUCLEOTIDE SEQUENCE</scope>
</reference>
<proteinExistence type="predicted"/>
<comment type="caution">
    <text evidence="2">The sequence shown here is derived from an EMBL/GenBank/DDBJ whole genome shotgun (WGS) entry which is preliminary data.</text>
</comment>
<keyword evidence="1" id="KW-1133">Transmembrane helix</keyword>
<sequence>MKSNDMKEPTAFQNFRWDVIDWVANHGWLFVCILLAYIFFA</sequence>
<evidence type="ECO:0000313" key="2">
    <source>
        <dbReference type="EMBL" id="KKN25192.1"/>
    </source>
</evidence>
<organism evidence="2">
    <name type="scientific">marine sediment metagenome</name>
    <dbReference type="NCBI Taxonomy" id="412755"/>
    <lineage>
        <taxon>unclassified sequences</taxon>
        <taxon>metagenomes</taxon>
        <taxon>ecological metagenomes</taxon>
    </lineage>
</organism>
<name>A0A0F9PKY3_9ZZZZ</name>
<keyword evidence="1" id="KW-0472">Membrane</keyword>